<dbReference type="Proteomes" id="UP000243459">
    <property type="component" value="Chromosome 3"/>
</dbReference>
<proteinExistence type="predicted"/>
<name>A0A5P1F9N4_ASPOF</name>
<sequence>MRRSSLNAGGGDDGDDDELHLQALISPPATTTTIIENIVSTAIGDEIGRKVNSDAKVYQNKSIENWDDICMLVGTDRATGKGAWQIDDSIATMDMEDANEGEISSREVSKSSTNKSNKKLKRDPLASAVRGG</sequence>
<dbReference type="AlphaFoldDB" id="A0A5P1F9N4"/>
<feature type="region of interest" description="Disordered" evidence="1">
    <location>
        <begin position="96"/>
        <end position="132"/>
    </location>
</feature>
<keyword evidence="3" id="KW-1185">Reference proteome</keyword>
<organism evidence="2 3">
    <name type="scientific">Asparagus officinalis</name>
    <name type="common">Garden asparagus</name>
    <dbReference type="NCBI Taxonomy" id="4686"/>
    <lineage>
        <taxon>Eukaryota</taxon>
        <taxon>Viridiplantae</taxon>
        <taxon>Streptophyta</taxon>
        <taxon>Embryophyta</taxon>
        <taxon>Tracheophyta</taxon>
        <taxon>Spermatophyta</taxon>
        <taxon>Magnoliopsida</taxon>
        <taxon>Liliopsida</taxon>
        <taxon>Asparagales</taxon>
        <taxon>Asparagaceae</taxon>
        <taxon>Asparagoideae</taxon>
        <taxon>Asparagus</taxon>
    </lineage>
</organism>
<evidence type="ECO:0000313" key="3">
    <source>
        <dbReference type="Proteomes" id="UP000243459"/>
    </source>
</evidence>
<protein>
    <submittedName>
        <fullName evidence="2">Uncharacterized protein</fullName>
    </submittedName>
</protein>
<evidence type="ECO:0000256" key="1">
    <source>
        <dbReference type="SAM" id="MobiDB-lite"/>
    </source>
</evidence>
<reference evidence="3" key="1">
    <citation type="journal article" date="2017" name="Nat. Commun.">
        <title>The asparagus genome sheds light on the origin and evolution of a young Y chromosome.</title>
        <authorList>
            <person name="Harkess A."/>
            <person name="Zhou J."/>
            <person name="Xu C."/>
            <person name="Bowers J.E."/>
            <person name="Van der Hulst R."/>
            <person name="Ayyampalayam S."/>
            <person name="Mercati F."/>
            <person name="Riccardi P."/>
            <person name="McKain M.R."/>
            <person name="Kakrana A."/>
            <person name="Tang H."/>
            <person name="Ray J."/>
            <person name="Groenendijk J."/>
            <person name="Arikit S."/>
            <person name="Mathioni S.M."/>
            <person name="Nakano M."/>
            <person name="Shan H."/>
            <person name="Telgmann-Rauber A."/>
            <person name="Kanno A."/>
            <person name="Yue Z."/>
            <person name="Chen H."/>
            <person name="Li W."/>
            <person name="Chen Y."/>
            <person name="Xu X."/>
            <person name="Zhang Y."/>
            <person name="Luo S."/>
            <person name="Chen H."/>
            <person name="Gao J."/>
            <person name="Mao Z."/>
            <person name="Pires J.C."/>
            <person name="Luo M."/>
            <person name="Kudrna D."/>
            <person name="Wing R.A."/>
            <person name="Meyers B.C."/>
            <person name="Yi K."/>
            <person name="Kong H."/>
            <person name="Lavrijsen P."/>
            <person name="Sunseri F."/>
            <person name="Falavigna A."/>
            <person name="Ye Y."/>
            <person name="Leebens-Mack J.H."/>
            <person name="Chen G."/>
        </authorList>
    </citation>
    <scope>NUCLEOTIDE SEQUENCE [LARGE SCALE GENOMIC DNA]</scope>
    <source>
        <strain evidence="3">cv. DH0086</strain>
    </source>
</reference>
<gene>
    <name evidence="2" type="ORF">A4U43_C03F13090</name>
</gene>
<evidence type="ECO:0000313" key="2">
    <source>
        <dbReference type="EMBL" id="ONK75078.1"/>
    </source>
</evidence>
<accession>A0A5P1F9N4</accession>
<dbReference type="EMBL" id="CM007383">
    <property type="protein sequence ID" value="ONK75078.1"/>
    <property type="molecule type" value="Genomic_DNA"/>
</dbReference>
<dbReference type="Gramene" id="ONK75078">
    <property type="protein sequence ID" value="ONK75078"/>
    <property type="gene ID" value="A4U43_C03F13090"/>
</dbReference>